<evidence type="ECO:0000313" key="4">
    <source>
        <dbReference type="EMBL" id="AFA50242.1"/>
    </source>
</evidence>
<dbReference type="InterPro" id="IPR012327">
    <property type="entry name" value="MeTrfase_D12"/>
</dbReference>
<dbReference type="REBASE" id="45779">
    <property type="entry name" value="M.Awo1030ORF35180P"/>
</dbReference>
<dbReference type="InterPro" id="IPR029063">
    <property type="entry name" value="SAM-dependent_MTases_sf"/>
</dbReference>
<name>H6LCC7_ACEWD</name>
<dbReference type="EMBL" id="CP002987">
    <property type="protein sequence ID" value="AFA50242.1"/>
    <property type="molecule type" value="Genomic_DNA"/>
</dbReference>
<dbReference type="AlphaFoldDB" id="H6LCC7"/>
<dbReference type="eggNOG" id="COG0338">
    <property type="taxonomic scope" value="Bacteria"/>
</dbReference>
<dbReference type="Pfam" id="PF02086">
    <property type="entry name" value="MethyltransfD12"/>
    <property type="match status" value="1"/>
</dbReference>
<dbReference type="PANTHER" id="PTHR30481:SF4">
    <property type="entry name" value="SITE-SPECIFIC DNA-METHYLTRANSFERASE (ADENINE-SPECIFIC)"/>
    <property type="match status" value="1"/>
</dbReference>
<dbReference type="KEGG" id="awo:Awo_c35180"/>
<dbReference type="GO" id="GO:0006298">
    <property type="term" value="P:mismatch repair"/>
    <property type="evidence" value="ECO:0007669"/>
    <property type="project" value="TreeGrafter"/>
</dbReference>
<evidence type="ECO:0000256" key="3">
    <source>
        <dbReference type="ARBA" id="ARBA00022691"/>
    </source>
</evidence>
<dbReference type="HOGENOM" id="CLU_063430_1_1_9"/>
<keyword evidence="2" id="KW-0808">Transferase</keyword>
<dbReference type="GO" id="GO:0043565">
    <property type="term" value="F:sequence-specific DNA binding"/>
    <property type="evidence" value="ECO:0007669"/>
    <property type="project" value="TreeGrafter"/>
</dbReference>
<dbReference type="GO" id="GO:0032259">
    <property type="term" value="P:methylation"/>
    <property type="evidence" value="ECO:0007669"/>
    <property type="project" value="UniProtKB-KW"/>
</dbReference>
<dbReference type="Gene3D" id="3.40.50.150">
    <property type="entry name" value="Vaccinia Virus protein VP39"/>
    <property type="match status" value="2"/>
</dbReference>
<sequence length="275" mass="32393">MKKEMKTVLKYPGSKWSMTSWIINNFPACYEDMTYLEPYFGSGAVFFNKKRSKVETINDIDTNVVNLFKVIREHPDKLASLVEMTPWARDEYKLSYISVDDPIENARRFLVRMWMAIGAKSSDKTGFRNNIKGFNGNLSHWHNRLPQRIMEVTERLQCSNNCIVQIENQPAIRIIERYDRDNVLMYIDPPYLLSTRSKRIYKHEMKDQDHEKLIDVLINHKAFIIISGYDNDMYNDLLRGWSKQYANVLAEGGKSAVEVIWMNYQPTRQVEMKIV</sequence>
<keyword evidence="5" id="KW-1185">Reference proteome</keyword>
<dbReference type="GO" id="GO:0009007">
    <property type="term" value="F:site-specific DNA-methyltransferase (adenine-specific) activity"/>
    <property type="evidence" value="ECO:0007669"/>
    <property type="project" value="UniProtKB-EC"/>
</dbReference>
<proteinExistence type="predicted"/>
<evidence type="ECO:0000256" key="1">
    <source>
        <dbReference type="ARBA" id="ARBA00022603"/>
    </source>
</evidence>
<accession>H6LCC7</accession>
<dbReference type="InterPro" id="IPR012263">
    <property type="entry name" value="M_m6A_EcoRV"/>
</dbReference>
<dbReference type="STRING" id="931626.Awo_c35180"/>
<dbReference type="PANTHER" id="PTHR30481">
    <property type="entry name" value="DNA ADENINE METHYLASE"/>
    <property type="match status" value="1"/>
</dbReference>
<gene>
    <name evidence="4" type="ordered locus">Awo_c35180</name>
</gene>
<organism evidence="4 5">
    <name type="scientific">Acetobacterium woodii (strain ATCC 29683 / DSM 1030 / JCM 2381 / KCTC 1655 / WB1)</name>
    <dbReference type="NCBI Taxonomy" id="931626"/>
    <lineage>
        <taxon>Bacteria</taxon>
        <taxon>Bacillati</taxon>
        <taxon>Bacillota</taxon>
        <taxon>Clostridia</taxon>
        <taxon>Eubacteriales</taxon>
        <taxon>Eubacteriaceae</taxon>
        <taxon>Acetobacterium</taxon>
    </lineage>
</organism>
<dbReference type="SUPFAM" id="SSF53335">
    <property type="entry name" value="S-adenosyl-L-methionine-dependent methyltransferases"/>
    <property type="match status" value="1"/>
</dbReference>
<evidence type="ECO:0000256" key="2">
    <source>
        <dbReference type="ARBA" id="ARBA00022679"/>
    </source>
</evidence>
<dbReference type="RefSeq" id="WP_014357819.1">
    <property type="nucleotide sequence ID" value="NC_016894.1"/>
</dbReference>
<dbReference type="GO" id="GO:0009307">
    <property type="term" value="P:DNA restriction-modification system"/>
    <property type="evidence" value="ECO:0007669"/>
    <property type="project" value="InterPro"/>
</dbReference>
<evidence type="ECO:0000313" key="5">
    <source>
        <dbReference type="Proteomes" id="UP000007177"/>
    </source>
</evidence>
<keyword evidence="3" id="KW-0949">S-adenosyl-L-methionine</keyword>
<protein>
    <submittedName>
        <fullName evidence="4">Phage-like N6 adenine-specific DNA methylase</fullName>
    </submittedName>
</protein>
<keyword evidence="1 4" id="KW-0489">Methyltransferase</keyword>
<dbReference type="PRINTS" id="PR00505">
    <property type="entry name" value="D12N6MTFRASE"/>
</dbReference>
<dbReference type="GO" id="GO:1904047">
    <property type="term" value="F:S-adenosyl-L-methionine binding"/>
    <property type="evidence" value="ECO:0007669"/>
    <property type="project" value="TreeGrafter"/>
</dbReference>
<reference evidence="5" key="1">
    <citation type="submission" date="2011-07" db="EMBL/GenBank/DDBJ databases">
        <title>Complete genome sequence of Acetobacterium woodii.</title>
        <authorList>
            <person name="Poehlein A."/>
            <person name="Schmidt S."/>
            <person name="Kaster A.-K."/>
            <person name="Goenrich M."/>
            <person name="Vollmers J."/>
            <person name="Thuermer A."/>
            <person name="Gottschalk G."/>
            <person name="Thauer R.K."/>
            <person name="Daniel R."/>
            <person name="Mueller V."/>
        </authorList>
    </citation>
    <scope>NUCLEOTIDE SEQUENCE [LARGE SCALE GENOMIC DNA]</scope>
    <source>
        <strain evidence="5">ATCC 29683 / DSM 1030 / JCM 2381 / KCTC 1655 / WB1</strain>
    </source>
</reference>
<dbReference type="PIRSF" id="PIRSF000398">
    <property type="entry name" value="M_m6A_EcoRV"/>
    <property type="match status" value="1"/>
</dbReference>
<reference evidence="4 5" key="2">
    <citation type="journal article" date="2012" name="PLoS ONE">
        <title>An ancient pathway combining carbon dioxide fixation with the generation and utilization of a sodium ion gradient for ATP synthesis.</title>
        <authorList>
            <person name="Poehlein A."/>
            <person name="Schmidt S."/>
            <person name="Kaster A.K."/>
            <person name="Goenrich M."/>
            <person name="Vollmers J."/>
            <person name="Thurmer A."/>
            <person name="Bertsch J."/>
            <person name="Schuchmann K."/>
            <person name="Voigt B."/>
            <person name="Hecker M."/>
            <person name="Daniel R."/>
            <person name="Thauer R.K."/>
            <person name="Gottschalk G."/>
            <person name="Muller V."/>
        </authorList>
    </citation>
    <scope>NUCLEOTIDE SEQUENCE [LARGE SCALE GENOMIC DNA]</scope>
    <source>
        <strain evidence="5">ATCC 29683 / DSM 1030 / JCM 2381 / KCTC 1655 / WB1</strain>
    </source>
</reference>
<dbReference type="Proteomes" id="UP000007177">
    <property type="component" value="Chromosome"/>
</dbReference>